<dbReference type="PANTHER" id="PTHR30069:SF53">
    <property type="entry name" value="COLICIN I RECEPTOR-RELATED"/>
    <property type="match status" value="1"/>
</dbReference>
<evidence type="ECO:0000259" key="3">
    <source>
        <dbReference type="Pfam" id="PF07715"/>
    </source>
</evidence>
<name>A0A845DWS1_9BACI</name>
<gene>
    <name evidence="4" type="ORF">GLW04_19865</name>
</gene>
<protein>
    <submittedName>
        <fullName evidence="4">TonB-dependent receptor plug domain-containing protein</fullName>
    </submittedName>
</protein>
<dbReference type="InterPro" id="IPR012910">
    <property type="entry name" value="Plug_dom"/>
</dbReference>
<dbReference type="InterPro" id="IPR037066">
    <property type="entry name" value="Plug_dom_sf"/>
</dbReference>
<dbReference type="Pfam" id="PF07715">
    <property type="entry name" value="Plug"/>
    <property type="match status" value="1"/>
</dbReference>
<keyword evidence="2" id="KW-0998">Cell outer membrane</keyword>
<dbReference type="EMBL" id="WMET01000058">
    <property type="protein sequence ID" value="MYL22121.1"/>
    <property type="molecule type" value="Genomic_DNA"/>
</dbReference>
<feature type="domain" description="TonB-dependent receptor plug" evidence="3">
    <location>
        <begin position="66"/>
        <end position="130"/>
    </location>
</feature>
<dbReference type="GO" id="GO:0015889">
    <property type="term" value="P:cobalamin transport"/>
    <property type="evidence" value="ECO:0007669"/>
    <property type="project" value="TreeGrafter"/>
</dbReference>
<evidence type="ECO:0000256" key="1">
    <source>
        <dbReference type="ARBA" id="ARBA00022729"/>
    </source>
</evidence>
<evidence type="ECO:0000256" key="2">
    <source>
        <dbReference type="PROSITE-ProRule" id="PRU01360"/>
    </source>
</evidence>
<reference evidence="4 5" key="1">
    <citation type="submission" date="2019-11" db="EMBL/GenBank/DDBJ databases">
        <title>Genome sequences of 17 halophilic strains isolated from different environments.</title>
        <authorList>
            <person name="Furrow R.E."/>
        </authorList>
    </citation>
    <scope>NUCLEOTIDE SEQUENCE [LARGE SCALE GENOMIC DNA]</scope>
    <source>
        <strain evidence="4 5">22511_23_Filter</strain>
    </source>
</reference>
<comment type="caution">
    <text evidence="4">The sequence shown here is derived from an EMBL/GenBank/DDBJ whole genome shotgun (WGS) entry which is preliminary data.</text>
</comment>
<sequence>MLCGEAQQATGSYTMTNRQAILPLAAAISLSASVSTAQTADGITQVSSLELNPLIVTSSRMTETADEALSAVSVIDREEIEQRQPQSTFDLLQTEPGVDVARNGGRGANNSVFLRGTESDHTLVLMDGMR</sequence>
<dbReference type="PANTHER" id="PTHR30069">
    <property type="entry name" value="TONB-DEPENDENT OUTER MEMBRANE RECEPTOR"/>
    <property type="match status" value="1"/>
</dbReference>
<feature type="non-terminal residue" evidence="4">
    <location>
        <position position="130"/>
    </location>
</feature>
<keyword evidence="1" id="KW-0732">Signal</keyword>
<evidence type="ECO:0000313" key="4">
    <source>
        <dbReference type="EMBL" id="MYL22121.1"/>
    </source>
</evidence>
<proteinExistence type="inferred from homology"/>
<keyword evidence="2" id="KW-0813">Transport</keyword>
<comment type="similarity">
    <text evidence="2">Belongs to the TonB-dependent receptor family.</text>
</comment>
<keyword evidence="2" id="KW-0472">Membrane</keyword>
<keyword evidence="4" id="KW-0675">Receptor</keyword>
<keyword evidence="2" id="KW-0812">Transmembrane</keyword>
<keyword evidence="2" id="KW-1134">Transmembrane beta strand</keyword>
<accession>A0A845DWS1</accession>
<dbReference type="Gene3D" id="2.170.130.10">
    <property type="entry name" value="TonB-dependent receptor, plug domain"/>
    <property type="match status" value="1"/>
</dbReference>
<dbReference type="Proteomes" id="UP000460949">
    <property type="component" value="Unassembled WGS sequence"/>
</dbReference>
<dbReference type="SUPFAM" id="SSF56935">
    <property type="entry name" value="Porins"/>
    <property type="match status" value="1"/>
</dbReference>
<comment type="subcellular location">
    <subcellularLocation>
        <location evidence="2">Cell outer membrane</location>
        <topology evidence="2">Multi-pass membrane protein</topology>
    </subcellularLocation>
</comment>
<evidence type="ECO:0000313" key="5">
    <source>
        <dbReference type="Proteomes" id="UP000460949"/>
    </source>
</evidence>
<organism evidence="4 5">
    <name type="scientific">Halobacillus litoralis</name>
    <dbReference type="NCBI Taxonomy" id="45668"/>
    <lineage>
        <taxon>Bacteria</taxon>
        <taxon>Bacillati</taxon>
        <taxon>Bacillota</taxon>
        <taxon>Bacilli</taxon>
        <taxon>Bacillales</taxon>
        <taxon>Bacillaceae</taxon>
        <taxon>Halobacillus</taxon>
    </lineage>
</organism>
<dbReference type="GO" id="GO:0009279">
    <property type="term" value="C:cell outer membrane"/>
    <property type="evidence" value="ECO:0007669"/>
    <property type="project" value="UniProtKB-SubCell"/>
</dbReference>
<dbReference type="InterPro" id="IPR039426">
    <property type="entry name" value="TonB-dep_rcpt-like"/>
</dbReference>
<dbReference type="AlphaFoldDB" id="A0A845DWS1"/>
<dbReference type="PROSITE" id="PS52016">
    <property type="entry name" value="TONB_DEPENDENT_REC_3"/>
    <property type="match status" value="1"/>
</dbReference>